<evidence type="ECO:0000256" key="4">
    <source>
        <dbReference type="ARBA" id="ARBA00022679"/>
    </source>
</evidence>
<reference evidence="22" key="2">
    <citation type="submission" date="2015-06" db="UniProtKB">
        <authorList>
            <consortium name="EnsemblPlants"/>
        </authorList>
    </citation>
    <scope>IDENTIFICATION</scope>
</reference>
<dbReference type="HOGENOM" id="CLU_000288_35_3_1"/>
<evidence type="ECO:0000256" key="11">
    <source>
        <dbReference type="ARBA" id="ARBA00022989"/>
    </source>
</evidence>
<evidence type="ECO:0000256" key="18">
    <source>
        <dbReference type="SAM" id="Phobius"/>
    </source>
</evidence>
<evidence type="ECO:0000256" key="16">
    <source>
        <dbReference type="ARBA" id="ARBA00048679"/>
    </source>
</evidence>
<keyword evidence="6 19" id="KW-0732">Signal</keyword>
<evidence type="ECO:0000256" key="12">
    <source>
        <dbReference type="ARBA" id="ARBA00023136"/>
    </source>
</evidence>
<dbReference type="SUPFAM" id="SSF56112">
    <property type="entry name" value="Protein kinase-like (PK-like)"/>
    <property type="match status" value="1"/>
</dbReference>
<dbReference type="AlphaFoldDB" id="A0A0E0MVW2"/>
<keyword evidence="3" id="KW-0723">Serine/threonine-protein kinase</keyword>
<comment type="catalytic activity">
    <reaction evidence="15">
        <text>L-threonyl-[protein] + ATP = O-phospho-L-threonyl-[protein] + ADP + H(+)</text>
        <dbReference type="Rhea" id="RHEA:46608"/>
        <dbReference type="Rhea" id="RHEA-COMP:11060"/>
        <dbReference type="Rhea" id="RHEA-COMP:11605"/>
        <dbReference type="ChEBI" id="CHEBI:15378"/>
        <dbReference type="ChEBI" id="CHEBI:30013"/>
        <dbReference type="ChEBI" id="CHEBI:30616"/>
        <dbReference type="ChEBI" id="CHEBI:61977"/>
        <dbReference type="ChEBI" id="CHEBI:456216"/>
        <dbReference type="EC" id="2.7.11.1"/>
    </reaction>
</comment>
<dbReference type="eggNOG" id="ENOG502QWDY">
    <property type="taxonomic scope" value="Eukaryota"/>
</dbReference>
<protein>
    <recommendedName>
        <fullName evidence="2">non-specific serine/threonine protein kinase</fullName>
        <ecNumber evidence="2">2.7.11.1</ecNumber>
    </recommendedName>
</protein>
<keyword evidence="10 17" id="KW-0067">ATP-binding</keyword>
<feature type="binding site" evidence="17">
    <location>
        <position position="366"/>
    </location>
    <ligand>
        <name>ATP</name>
        <dbReference type="ChEBI" id="CHEBI:30616"/>
    </ligand>
</feature>
<evidence type="ECO:0000256" key="5">
    <source>
        <dbReference type="ARBA" id="ARBA00022692"/>
    </source>
</evidence>
<keyword evidence="14" id="KW-0325">Glycoprotein</keyword>
<evidence type="ECO:0000259" key="21">
    <source>
        <dbReference type="PROSITE" id="PS51473"/>
    </source>
</evidence>
<evidence type="ECO:0000313" key="23">
    <source>
        <dbReference type="Proteomes" id="UP000008022"/>
    </source>
</evidence>
<feature type="domain" description="Gnk2-homologous" evidence="21">
    <location>
        <begin position="143"/>
        <end position="261"/>
    </location>
</feature>
<dbReference type="EC" id="2.7.11.1" evidence="2"/>
<organism evidence="22 23">
    <name type="scientific">Oryza rufipogon</name>
    <name type="common">Brownbeard rice</name>
    <name type="synonym">Asian wild rice</name>
    <dbReference type="NCBI Taxonomy" id="4529"/>
    <lineage>
        <taxon>Eukaryota</taxon>
        <taxon>Viridiplantae</taxon>
        <taxon>Streptophyta</taxon>
        <taxon>Embryophyta</taxon>
        <taxon>Tracheophyta</taxon>
        <taxon>Spermatophyta</taxon>
        <taxon>Magnoliopsida</taxon>
        <taxon>Liliopsida</taxon>
        <taxon>Poales</taxon>
        <taxon>Poaceae</taxon>
        <taxon>BOP clade</taxon>
        <taxon>Oryzoideae</taxon>
        <taxon>Oryzeae</taxon>
        <taxon>Oryzinae</taxon>
        <taxon>Oryza</taxon>
    </lineage>
</organism>
<evidence type="ECO:0000256" key="15">
    <source>
        <dbReference type="ARBA" id="ARBA00047899"/>
    </source>
</evidence>
<dbReference type="PROSITE" id="PS51473">
    <property type="entry name" value="GNK2"/>
    <property type="match status" value="2"/>
</dbReference>
<dbReference type="Pfam" id="PF00069">
    <property type="entry name" value="Pkinase"/>
    <property type="match status" value="1"/>
</dbReference>
<evidence type="ECO:0000259" key="20">
    <source>
        <dbReference type="PROSITE" id="PS50011"/>
    </source>
</evidence>
<dbReference type="PANTHER" id="PTHR27002:SF919">
    <property type="entry name" value="PROTEIN KINASE DOMAIN-CONTAINING PROTEIN"/>
    <property type="match status" value="1"/>
</dbReference>
<evidence type="ECO:0000256" key="3">
    <source>
        <dbReference type="ARBA" id="ARBA00022527"/>
    </source>
</evidence>
<feature type="transmembrane region" description="Helical" evidence="18">
    <location>
        <begin position="616"/>
        <end position="637"/>
    </location>
</feature>
<evidence type="ECO:0000256" key="17">
    <source>
        <dbReference type="PROSITE-ProRule" id="PRU10141"/>
    </source>
</evidence>
<keyword evidence="23" id="KW-1185">Reference proteome</keyword>
<keyword evidence="12 18" id="KW-0472">Membrane</keyword>
<evidence type="ECO:0000313" key="22">
    <source>
        <dbReference type="EnsemblPlants" id="ORUFI01G15990.1"/>
    </source>
</evidence>
<dbReference type="EnsemblPlants" id="ORUFI01G15990.1">
    <property type="protein sequence ID" value="ORUFI01G15990.1"/>
    <property type="gene ID" value="ORUFI01G15990"/>
</dbReference>
<dbReference type="PROSITE" id="PS50011">
    <property type="entry name" value="PROTEIN_KINASE_DOM"/>
    <property type="match status" value="1"/>
</dbReference>
<dbReference type="GO" id="GO:0005524">
    <property type="term" value="F:ATP binding"/>
    <property type="evidence" value="ECO:0007669"/>
    <property type="project" value="UniProtKB-UniRule"/>
</dbReference>
<dbReference type="InterPro" id="IPR017441">
    <property type="entry name" value="Protein_kinase_ATP_BS"/>
</dbReference>
<dbReference type="Pfam" id="PF01657">
    <property type="entry name" value="Stress-antifung"/>
    <property type="match status" value="2"/>
</dbReference>
<dbReference type="Gene3D" id="3.30.200.20">
    <property type="entry name" value="Phosphorylase Kinase, domain 1"/>
    <property type="match status" value="1"/>
</dbReference>
<dbReference type="SMART" id="SM00220">
    <property type="entry name" value="S_TKc"/>
    <property type="match status" value="1"/>
</dbReference>
<sequence length="783" mass="84834">MLNLLLLLVLATTSWSPAASGQDTSSATVSPLNTHCNATAGNHTAVGSAYLSNLRALGGALSRRALATGFASGSYGAAPDEVHGLVLCRGDFTGGNCTDGLASAFRDAAAQFCPGAADATVYYDQYMIRYTNDGRLLSDPGDNEPLWSGKNMNEVAGADAAARFMAKATELMNRTADLAAFGSSSSPSRYATGETWFDEQGVSVVYGLVQCTPDLTGEQCRSCLAGIIAQMPKLFGDASSRPVGGRILGVRCNLRYEKDVFFKETSTTIKLNMPKKGLSTMLKIVIFGVPCLVLIISVVLLRPYIRDLVILEREIVSESDERFSLFKFSKIKDATDNFSRENKLGEGGFGHVYKGRLTTNQDIAVKRLAPNSAQGFKEFKNEIKLIACLQHRNLVRLLGCCIKSKERILVYEYMPNGSLDGLIFGEEEVKPNWHVRRHIIEGIAEGLLYIHDYAHACIVHRDLKPSNILLDHEMNPKISDFGIARICLSSVTESNTTTAIGTFGYIAPEYCSQNVYSTKSDVFSFGILVLEIISGKRAVGSYKLSGRSYELRRYAWQLWKEERCDELVDPSFGEDYQEMDIIRCIQVALLCVQDSAEDRPTMHDVTTMLSNGNRRLLMPAQPAFYITFFLIILLPLFPKPFLLAAVVPARGDGGAAVAARGDGGAVVAARGDDGAAVLVPDDDGATVAGCDDDGAFLLMATLLLIARLPTRHPPSLFVPKILQTRLANNDGIVAAVLGELSRQAVGDALTGLGLELENSATISTEGMVNTTLNFKPKVSTCEP</sequence>
<dbReference type="Proteomes" id="UP000008022">
    <property type="component" value="Unassembled WGS sequence"/>
</dbReference>
<comment type="subcellular location">
    <subcellularLocation>
        <location evidence="1">Membrane</location>
        <topology evidence="1">Single-pass membrane protein</topology>
    </subcellularLocation>
</comment>
<dbReference type="Gene3D" id="3.30.430.20">
    <property type="entry name" value="Gnk2 domain, C-X8-C-X2-C motif"/>
    <property type="match status" value="2"/>
</dbReference>
<evidence type="ECO:0000256" key="8">
    <source>
        <dbReference type="ARBA" id="ARBA00022741"/>
    </source>
</evidence>
<evidence type="ECO:0000256" key="14">
    <source>
        <dbReference type="ARBA" id="ARBA00023180"/>
    </source>
</evidence>
<feature type="domain" description="Protein kinase" evidence="20">
    <location>
        <begin position="338"/>
        <end position="624"/>
    </location>
</feature>
<evidence type="ECO:0000256" key="1">
    <source>
        <dbReference type="ARBA" id="ARBA00004167"/>
    </source>
</evidence>
<dbReference type="OMA" id="LANEPEW"/>
<dbReference type="PROSITE" id="PS00108">
    <property type="entry name" value="PROTEIN_KINASE_ST"/>
    <property type="match status" value="1"/>
</dbReference>
<dbReference type="CDD" id="cd23509">
    <property type="entry name" value="Gnk2-like"/>
    <property type="match status" value="2"/>
</dbReference>
<evidence type="ECO:0000256" key="10">
    <source>
        <dbReference type="ARBA" id="ARBA00022840"/>
    </source>
</evidence>
<comment type="catalytic activity">
    <reaction evidence="16">
        <text>L-seryl-[protein] + ATP = O-phospho-L-seryl-[protein] + ADP + H(+)</text>
        <dbReference type="Rhea" id="RHEA:17989"/>
        <dbReference type="Rhea" id="RHEA-COMP:9863"/>
        <dbReference type="Rhea" id="RHEA-COMP:11604"/>
        <dbReference type="ChEBI" id="CHEBI:15378"/>
        <dbReference type="ChEBI" id="CHEBI:29999"/>
        <dbReference type="ChEBI" id="CHEBI:30616"/>
        <dbReference type="ChEBI" id="CHEBI:83421"/>
        <dbReference type="ChEBI" id="CHEBI:456216"/>
        <dbReference type="EC" id="2.7.11.1"/>
    </reaction>
</comment>
<dbReference type="PROSITE" id="PS00107">
    <property type="entry name" value="PROTEIN_KINASE_ATP"/>
    <property type="match status" value="1"/>
</dbReference>
<name>A0A0E0MVW2_ORYRU</name>
<keyword evidence="8 17" id="KW-0547">Nucleotide-binding</keyword>
<dbReference type="STRING" id="4529.A0A0E0MVW2"/>
<dbReference type="GO" id="GO:0005886">
    <property type="term" value="C:plasma membrane"/>
    <property type="evidence" value="ECO:0007669"/>
    <property type="project" value="TreeGrafter"/>
</dbReference>
<dbReference type="FunFam" id="3.30.200.20:FF:000195">
    <property type="entry name" value="G-type lectin S-receptor-like serine/threonine-protein kinase"/>
    <property type="match status" value="1"/>
</dbReference>
<keyword evidence="7" id="KW-0677">Repeat</keyword>
<evidence type="ECO:0000256" key="9">
    <source>
        <dbReference type="ARBA" id="ARBA00022777"/>
    </source>
</evidence>
<feature type="signal peptide" evidence="19">
    <location>
        <begin position="1"/>
        <end position="21"/>
    </location>
</feature>
<keyword evidence="9" id="KW-0418">Kinase</keyword>
<keyword evidence="13" id="KW-1015">Disulfide bond</keyword>
<dbReference type="Gramene" id="ORUFI01G15990.1">
    <property type="protein sequence ID" value="ORUFI01G15990.1"/>
    <property type="gene ID" value="ORUFI01G15990"/>
</dbReference>
<evidence type="ECO:0000256" key="6">
    <source>
        <dbReference type="ARBA" id="ARBA00022729"/>
    </source>
</evidence>
<proteinExistence type="predicted"/>
<dbReference type="InterPro" id="IPR000719">
    <property type="entry name" value="Prot_kinase_dom"/>
</dbReference>
<dbReference type="CDD" id="cd14066">
    <property type="entry name" value="STKc_IRAK"/>
    <property type="match status" value="1"/>
</dbReference>
<evidence type="ECO:0000256" key="13">
    <source>
        <dbReference type="ARBA" id="ARBA00023157"/>
    </source>
</evidence>
<dbReference type="InterPro" id="IPR008271">
    <property type="entry name" value="Ser/Thr_kinase_AS"/>
</dbReference>
<evidence type="ECO:0000256" key="19">
    <source>
        <dbReference type="SAM" id="SignalP"/>
    </source>
</evidence>
<evidence type="ECO:0000256" key="7">
    <source>
        <dbReference type="ARBA" id="ARBA00022737"/>
    </source>
</evidence>
<keyword evidence="11 18" id="KW-1133">Transmembrane helix</keyword>
<accession>A0A0E0MVW2</accession>
<reference evidence="23" key="1">
    <citation type="submission" date="2013-06" db="EMBL/GenBank/DDBJ databases">
        <authorList>
            <person name="Zhao Q."/>
        </authorList>
    </citation>
    <scope>NUCLEOTIDE SEQUENCE</scope>
    <source>
        <strain evidence="23">cv. W1943</strain>
    </source>
</reference>
<keyword evidence="4" id="KW-0808">Transferase</keyword>
<feature type="transmembrane region" description="Helical" evidence="18">
    <location>
        <begin position="281"/>
        <end position="301"/>
    </location>
</feature>
<dbReference type="FunFam" id="1.10.510.10:FF:000384">
    <property type="entry name" value="G-type lectin S-receptor-like serine/threonine-protein kinase"/>
    <property type="match status" value="1"/>
</dbReference>
<dbReference type="GO" id="GO:0004674">
    <property type="term" value="F:protein serine/threonine kinase activity"/>
    <property type="evidence" value="ECO:0007669"/>
    <property type="project" value="UniProtKB-KW"/>
</dbReference>
<feature type="domain" description="Gnk2-homologous" evidence="21">
    <location>
        <begin position="31"/>
        <end position="135"/>
    </location>
</feature>
<feature type="chain" id="PRO_5002368093" description="non-specific serine/threonine protein kinase" evidence="19">
    <location>
        <begin position="22"/>
        <end position="783"/>
    </location>
</feature>
<dbReference type="InterPro" id="IPR011009">
    <property type="entry name" value="Kinase-like_dom_sf"/>
</dbReference>
<dbReference type="InterPro" id="IPR038408">
    <property type="entry name" value="GNK2_sf"/>
</dbReference>
<dbReference type="Gene3D" id="1.10.510.10">
    <property type="entry name" value="Transferase(Phosphotransferase) domain 1"/>
    <property type="match status" value="1"/>
</dbReference>
<dbReference type="PANTHER" id="PTHR27002">
    <property type="entry name" value="RECEPTOR-LIKE SERINE/THREONINE-PROTEIN KINASE SD1-8"/>
    <property type="match status" value="1"/>
</dbReference>
<evidence type="ECO:0000256" key="2">
    <source>
        <dbReference type="ARBA" id="ARBA00012513"/>
    </source>
</evidence>
<dbReference type="InterPro" id="IPR002902">
    <property type="entry name" value="GNK2"/>
</dbReference>
<keyword evidence="5 18" id="KW-0812">Transmembrane</keyword>